<dbReference type="InterPro" id="IPR044865">
    <property type="entry name" value="MRH_dom"/>
</dbReference>
<dbReference type="Pfam" id="PF07915">
    <property type="entry name" value="PRKCSH"/>
    <property type="match status" value="1"/>
</dbReference>
<dbReference type="PROSITE" id="PS51914">
    <property type="entry name" value="MRH"/>
    <property type="match status" value="1"/>
</dbReference>
<dbReference type="GO" id="GO:0030968">
    <property type="term" value="P:endoplasmic reticulum unfolded protein response"/>
    <property type="evidence" value="ECO:0007669"/>
    <property type="project" value="InterPro"/>
</dbReference>
<sequence length="763" mass="88156">MATMLLLISFSLLHVLPTVCISGWYDIEEVRNTLYEPDISSVLAGINPTFNLSSLSVDNKESVLEQIYEEMPTKDDKSYIFIKSKTGQIFACKLPVPKPKEKPQEISYNPKYLAELVSASFYVKNCITKDLGWWKYKLCRGIDVKQFHGAKNEAAQITNSLGIFLGKYAMPQYQTSTTDRLMYLEEQYEGGTLCDLPDKKSARKTAVRYECDPQLSTSEAYIDQVEEAASCEYLITVKVGSLCSLNAFVPPNTNRANEILCQPFVSKQAIQKFVDDVIRKRTAQEKATKLAREALDMIRRVQRRRASMRRTELIKDLSISKYALRSHIDREYNNAVERYIAIAVTAKVGNVLDTYAVQSIAKLSREVDDIDRVFYNYDYGSIRDQEAGNLWYYFHDSSWNKTHFPKSLDYVDTMNAYYNAALKLLREQTNHTLVQHMFPLLDKNPWNEHENILLHGGLSTTMRSAAYQDLPAFLANLSPHDDVAQNIADGKGVFGFKEEQVIAAFLEQVRDDFRNGVELAVGEDIEEYLATQLVPAYKFIELILMEEQVSLSDDVRKNIEIDMVNMLDRLCVAYKFAQIRYDWEQPFHKLSFFGIALGKKLDVKFEEYYQSVQRTRSEADKMKREEHLLQIMRTYFAQYSRQIFREQWYNMADLLLYKKREHDALIYGKQRPNFFKDSFFDGKIVMNNADVKEVLALLNTAGFKVDDVKVQLISTSDLSGVGQPKLNADEMKFLQELIKRQMDDIREITRINEREQAYAAIVE</sequence>
<organism evidence="6 7">
    <name type="scientific">Cylicocyclus nassatus</name>
    <name type="common">Nematode worm</name>
    <dbReference type="NCBI Taxonomy" id="53992"/>
    <lineage>
        <taxon>Eukaryota</taxon>
        <taxon>Metazoa</taxon>
        <taxon>Ecdysozoa</taxon>
        <taxon>Nematoda</taxon>
        <taxon>Chromadorea</taxon>
        <taxon>Rhabditida</taxon>
        <taxon>Rhabditina</taxon>
        <taxon>Rhabditomorpha</taxon>
        <taxon>Strongyloidea</taxon>
        <taxon>Strongylidae</taxon>
        <taxon>Cylicocyclus</taxon>
    </lineage>
</organism>
<protein>
    <recommendedName>
        <fullName evidence="5">MRH domain-containing protein</fullName>
    </recommendedName>
</protein>
<comment type="caution">
    <text evidence="6">The sequence shown here is derived from an EMBL/GenBank/DDBJ whole genome shotgun (WGS) entry which is preliminary data.</text>
</comment>
<comment type="subcellular location">
    <subcellularLocation>
        <location evidence="1">Endoplasmic reticulum</location>
    </subcellularLocation>
</comment>
<dbReference type="InterPro" id="IPR012913">
    <property type="entry name" value="OS9-like_dom"/>
</dbReference>
<keyword evidence="2" id="KW-0732">Signal</keyword>
<dbReference type="EMBL" id="CATQJL010000223">
    <property type="protein sequence ID" value="CAJ0599209.1"/>
    <property type="molecule type" value="Genomic_DNA"/>
</dbReference>
<evidence type="ECO:0000313" key="6">
    <source>
        <dbReference type="EMBL" id="CAJ0599209.1"/>
    </source>
</evidence>
<dbReference type="GO" id="GO:0005788">
    <property type="term" value="C:endoplasmic reticulum lumen"/>
    <property type="evidence" value="ECO:0007669"/>
    <property type="project" value="TreeGrafter"/>
</dbReference>
<dbReference type="SUPFAM" id="SSF50911">
    <property type="entry name" value="Mannose 6-phosphate receptor domain"/>
    <property type="match status" value="1"/>
</dbReference>
<name>A0AA36M515_CYLNA</name>
<keyword evidence="7" id="KW-1185">Reference proteome</keyword>
<keyword evidence="4" id="KW-1015">Disulfide bond</keyword>
<evidence type="ECO:0000256" key="2">
    <source>
        <dbReference type="ARBA" id="ARBA00022729"/>
    </source>
</evidence>
<accession>A0AA36M515</accession>
<evidence type="ECO:0000256" key="4">
    <source>
        <dbReference type="ARBA" id="ARBA00023157"/>
    </source>
</evidence>
<dbReference type="PANTHER" id="PTHR15414:SF5">
    <property type="entry name" value="PROTEIN OS-9"/>
    <property type="match status" value="1"/>
</dbReference>
<evidence type="ECO:0000256" key="3">
    <source>
        <dbReference type="ARBA" id="ARBA00022824"/>
    </source>
</evidence>
<feature type="domain" description="MRH" evidence="5">
    <location>
        <begin position="124"/>
        <end position="245"/>
    </location>
</feature>
<dbReference type="Gene3D" id="2.70.130.10">
    <property type="entry name" value="Mannose-6-phosphate receptor binding domain"/>
    <property type="match status" value="1"/>
</dbReference>
<dbReference type="AlphaFoldDB" id="A0AA36M515"/>
<dbReference type="PANTHER" id="PTHR15414">
    <property type="entry name" value="OS-9-RELATED"/>
    <property type="match status" value="1"/>
</dbReference>
<reference evidence="6" key="1">
    <citation type="submission" date="2023-07" db="EMBL/GenBank/DDBJ databases">
        <authorList>
            <consortium name="CYATHOMIX"/>
        </authorList>
    </citation>
    <scope>NUCLEOTIDE SEQUENCE</scope>
    <source>
        <strain evidence="6">N/A</strain>
    </source>
</reference>
<keyword evidence="3" id="KW-0256">Endoplasmic reticulum</keyword>
<gene>
    <name evidence="6" type="ORF">CYNAS_LOCUS11192</name>
</gene>
<proteinExistence type="predicted"/>
<dbReference type="InterPro" id="IPR045149">
    <property type="entry name" value="OS-9-like"/>
</dbReference>
<evidence type="ECO:0000313" key="7">
    <source>
        <dbReference type="Proteomes" id="UP001176961"/>
    </source>
</evidence>
<evidence type="ECO:0000259" key="5">
    <source>
        <dbReference type="PROSITE" id="PS51914"/>
    </source>
</evidence>
<dbReference type="Proteomes" id="UP001176961">
    <property type="component" value="Unassembled WGS sequence"/>
</dbReference>
<dbReference type="GO" id="GO:0030970">
    <property type="term" value="P:retrograde protein transport, ER to cytosol"/>
    <property type="evidence" value="ECO:0007669"/>
    <property type="project" value="TreeGrafter"/>
</dbReference>
<evidence type="ECO:0000256" key="1">
    <source>
        <dbReference type="ARBA" id="ARBA00004240"/>
    </source>
</evidence>
<dbReference type="InterPro" id="IPR009011">
    <property type="entry name" value="Man6P_isomerase_rcpt-bd_dom_sf"/>
</dbReference>